<keyword evidence="2" id="KW-0614">Plasmid</keyword>
<geneLocation type="plasmid" evidence="3">
    <name>prccge525a</name>
</geneLocation>
<gene>
    <name evidence="2" type="ORF">CCGE525_37445</name>
</gene>
<accession>A0A387G3L4</accession>
<dbReference type="AlphaFoldDB" id="A0A387G3L4"/>
<dbReference type="Proteomes" id="UP000282195">
    <property type="component" value="Plasmid pRCCGE525a"/>
</dbReference>
<dbReference type="Pfam" id="PF02624">
    <property type="entry name" value="YcaO"/>
    <property type="match status" value="1"/>
</dbReference>
<evidence type="ECO:0000313" key="2">
    <source>
        <dbReference type="EMBL" id="AYG64427.1"/>
    </source>
</evidence>
<dbReference type="Gene3D" id="3.30.40.250">
    <property type="match status" value="1"/>
</dbReference>
<feature type="domain" description="YcaO" evidence="1">
    <location>
        <begin position="57"/>
        <end position="434"/>
    </location>
</feature>
<proteinExistence type="predicted"/>
<dbReference type="Gene3D" id="3.30.160.660">
    <property type="match status" value="1"/>
</dbReference>
<dbReference type="PANTHER" id="PTHR37809">
    <property type="entry name" value="RIBOSOMAL PROTEIN S12 METHYLTHIOTRANSFERASE ACCESSORY FACTOR YCAO"/>
    <property type="match status" value="1"/>
</dbReference>
<name>A0A387G3L4_9HYPH</name>
<evidence type="ECO:0000313" key="3">
    <source>
        <dbReference type="Proteomes" id="UP000282195"/>
    </source>
</evidence>
<dbReference type="NCBIfam" id="TIGR03604">
    <property type="entry name" value="TOMM_cyclo_SagD"/>
    <property type="match status" value="1"/>
</dbReference>
<dbReference type="PANTHER" id="PTHR37809:SF1">
    <property type="entry name" value="RIBOSOMAL PROTEIN S12 METHYLTHIOTRANSFERASE ACCESSORY FACTOR YCAO"/>
    <property type="match status" value="1"/>
</dbReference>
<protein>
    <recommendedName>
        <fullName evidence="1">YcaO domain-containing protein</fullName>
    </recommendedName>
</protein>
<dbReference type="InterPro" id="IPR027624">
    <property type="entry name" value="TOMM_cyclo_SagD"/>
</dbReference>
<sequence>MSCHDRIRTDPIDVLRILGGRGAPLEPLIVDRNQVDDMPFHSMTVTGRAVGGRQFSGAGIGQSCAASLWSTLGEGVERLCLASPPPDLPVGRAQDLPGQALTAEQWPLFTEEQLRAHDFPWSNLCEDLICRWSCGVRLLTGVPYWAPASLIWVDRHADRFTAGFSTGTACHTDPAQATLSAILEVVERDAFAILWEARACVPCLDPQAQWQRPMVRQLDRALAHRRQRLLLRDMTTDLGIPAVCAVIQDLQARRPALVVGTAADQTYEAACFRAASEAWFCWTWMRDQHRRDLNASFDRAWEETTVPKDMRAHAFLYGFPEAGFMAQHLTAPAFRFRSVAAETRSERPALATQLLIQKLEAAGFPVLEFQITLPEIAALGLVVHKVLVPKLTPLSIGRFCRALANSRIRTVPLCCGWSHHGVLPPAAAYPHPLP</sequence>
<dbReference type="OrthoDB" id="8380375at2"/>
<evidence type="ECO:0000259" key="1">
    <source>
        <dbReference type="PROSITE" id="PS51664"/>
    </source>
</evidence>
<reference evidence="2 3" key="1">
    <citation type="submission" date="2018-10" db="EMBL/GenBank/DDBJ databases">
        <title>Rhizobium etli, R. leguminosarum and a new Rhizobium genospecies from Phaseolus dumosus.</title>
        <authorList>
            <person name="Ramirez-Puebla S.T."/>
            <person name="Rogel-Hernandez M.A."/>
            <person name="Guerrero G."/>
            <person name="Ormeno-Orrillo E."/>
            <person name="Martinez-Romero J.C."/>
            <person name="Negrete-Yankelevich S."/>
            <person name="Martinez-Romero E."/>
        </authorList>
    </citation>
    <scope>NUCLEOTIDE SEQUENCE [LARGE SCALE GENOMIC DNA]</scope>
    <source>
        <strain evidence="2 3">CCGE525</strain>
        <plasmid evidence="3">prccge525a</plasmid>
    </source>
</reference>
<dbReference type="PROSITE" id="PS51664">
    <property type="entry name" value="YCAO"/>
    <property type="match status" value="1"/>
</dbReference>
<keyword evidence="3" id="KW-1185">Reference proteome</keyword>
<dbReference type="EMBL" id="CP032697">
    <property type="protein sequence ID" value="AYG64427.1"/>
    <property type="molecule type" value="Genomic_DNA"/>
</dbReference>
<dbReference type="InterPro" id="IPR003776">
    <property type="entry name" value="YcaO-like_dom"/>
</dbReference>
<organism evidence="2 3">
    <name type="scientific">Rhizobium jaguaris</name>
    <dbReference type="NCBI Taxonomy" id="1312183"/>
    <lineage>
        <taxon>Bacteria</taxon>
        <taxon>Pseudomonadati</taxon>
        <taxon>Pseudomonadota</taxon>
        <taxon>Alphaproteobacteria</taxon>
        <taxon>Hyphomicrobiales</taxon>
        <taxon>Rhizobiaceae</taxon>
        <taxon>Rhizobium/Agrobacterium group</taxon>
        <taxon>Rhizobium</taxon>
    </lineage>
</organism>
<dbReference type="KEGG" id="rjg:CCGE525_37445"/>
<dbReference type="Gene3D" id="3.30.1330.230">
    <property type="match status" value="1"/>
</dbReference>